<keyword evidence="6 13" id="KW-0547">Nucleotide-binding</keyword>
<evidence type="ECO:0000256" key="11">
    <source>
        <dbReference type="ARBA" id="ARBA00023136"/>
    </source>
</evidence>
<dbReference type="FunFam" id="3.40.50.1000:FF:000068">
    <property type="entry name" value="Cation-transporting ATPase"/>
    <property type="match status" value="1"/>
</dbReference>
<dbReference type="GO" id="GO:0019829">
    <property type="term" value="F:ATPase-coupled monoatomic cation transmembrane transporter activity"/>
    <property type="evidence" value="ECO:0007669"/>
    <property type="project" value="UniProtKB-UniRule"/>
</dbReference>
<evidence type="ECO:0000313" key="19">
    <source>
        <dbReference type="Proteomes" id="UP000245783"/>
    </source>
</evidence>
<evidence type="ECO:0000259" key="17">
    <source>
        <dbReference type="Pfam" id="PF12409"/>
    </source>
</evidence>
<keyword evidence="3" id="KW-0597">Phosphoprotein</keyword>
<dbReference type="Gene3D" id="1.20.1110.10">
    <property type="entry name" value="Calcium-transporting ATPase, transmembrane domain"/>
    <property type="match status" value="1"/>
</dbReference>
<dbReference type="SFLD" id="SFLDF00027">
    <property type="entry name" value="p-type_atpase"/>
    <property type="match status" value="1"/>
</dbReference>
<dbReference type="InterPro" id="IPR044492">
    <property type="entry name" value="P_typ_ATPase_HD_dom"/>
</dbReference>
<evidence type="ECO:0000256" key="14">
    <source>
        <dbReference type="SAM" id="Coils"/>
    </source>
</evidence>
<dbReference type="EC" id="7.2.2.-" evidence="13"/>
<evidence type="ECO:0000256" key="10">
    <source>
        <dbReference type="ARBA" id="ARBA00022989"/>
    </source>
</evidence>
<comment type="similarity">
    <text evidence="2 13">Belongs to the cation transport ATPase (P-type) (TC 3.A.3) family. Type V subfamily.</text>
</comment>
<reference evidence="18 19" key="1">
    <citation type="journal article" date="2018" name="Mol. Biol. Evol.">
        <title>Broad Genomic Sampling Reveals a Smut Pathogenic Ancestry of the Fungal Clade Ustilaginomycotina.</title>
        <authorList>
            <person name="Kijpornyongpan T."/>
            <person name="Mondo S.J."/>
            <person name="Barry K."/>
            <person name="Sandor L."/>
            <person name="Lee J."/>
            <person name="Lipzen A."/>
            <person name="Pangilinan J."/>
            <person name="LaButti K."/>
            <person name="Hainaut M."/>
            <person name="Henrissat B."/>
            <person name="Grigoriev I.V."/>
            <person name="Spatafora J.W."/>
            <person name="Aime M.C."/>
        </authorList>
    </citation>
    <scope>NUCLEOTIDE SEQUENCE [LARGE SCALE GENOMIC DNA]</scope>
    <source>
        <strain evidence="18 19">MCA 4658</strain>
    </source>
</reference>
<dbReference type="Pfam" id="PF13246">
    <property type="entry name" value="Cation_ATPase"/>
    <property type="match status" value="1"/>
</dbReference>
<keyword evidence="5 13" id="KW-0479">Metal-binding</keyword>
<comment type="catalytic activity">
    <reaction evidence="12 13">
        <text>ATP + H2O = ADP + phosphate + H(+)</text>
        <dbReference type="Rhea" id="RHEA:13065"/>
        <dbReference type="ChEBI" id="CHEBI:15377"/>
        <dbReference type="ChEBI" id="CHEBI:15378"/>
        <dbReference type="ChEBI" id="CHEBI:30616"/>
        <dbReference type="ChEBI" id="CHEBI:43474"/>
        <dbReference type="ChEBI" id="CHEBI:456216"/>
    </reaction>
</comment>
<evidence type="ECO:0000256" key="15">
    <source>
        <dbReference type="SAM" id="MobiDB-lite"/>
    </source>
</evidence>
<dbReference type="InterPro" id="IPR008250">
    <property type="entry name" value="ATPase_P-typ_transduc_dom_A_sf"/>
</dbReference>
<evidence type="ECO:0000256" key="5">
    <source>
        <dbReference type="ARBA" id="ARBA00022723"/>
    </source>
</evidence>
<dbReference type="SUPFAM" id="SSF81660">
    <property type="entry name" value="Metal cation-transporting ATPase, ATP-binding domain N"/>
    <property type="match status" value="1"/>
</dbReference>
<protein>
    <recommendedName>
        <fullName evidence="13">Cation-transporting ATPase</fullName>
        <ecNumber evidence="13">7.2.2.-</ecNumber>
    </recommendedName>
</protein>
<evidence type="ECO:0000256" key="2">
    <source>
        <dbReference type="ARBA" id="ARBA00006000"/>
    </source>
</evidence>
<feature type="transmembrane region" description="Helical" evidence="13">
    <location>
        <begin position="1209"/>
        <end position="1231"/>
    </location>
</feature>
<dbReference type="GO" id="GO:0005524">
    <property type="term" value="F:ATP binding"/>
    <property type="evidence" value="ECO:0007669"/>
    <property type="project" value="UniProtKB-UniRule"/>
</dbReference>
<keyword evidence="8 13" id="KW-0460">Magnesium</keyword>
<dbReference type="InterPro" id="IPR047819">
    <property type="entry name" value="P5A-ATPase_N"/>
</dbReference>
<evidence type="ECO:0000259" key="16">
    <source>
        <dbReference type="Pfam" id="PF00122"/>
    </source>
</evidence>
<keyword evidence="9 13" id="KW-1278">Translocase</keyword>
<keyword evidence="10 13" id="KW-1133">Transmembrane helix</keyword>
<feature type="transmembrane region" description="Helical" evidence="13">
    <location>
        <begin position="595"/>
        <end position="619"/>
    </location>
</feature>
<feature type="compositionally biased region" description="Basic and acidic residues" evidence="15">
    <location>
        <begin position="118"/>
        <end position="130"/>
    </location>
</feature>
<evidence type="ECO:0000256" key="13">
    <source>
        <dbReference type="RuleBase" id="RU362082"/>
    </source>
</evidence>
<dbReference type="Proteomes" id="UP000245783">
    <property type="component" value="Unassembled WGS sequence"/>
</dbReference>
<dbReference type="NCBIfam" id="TIGR01494">
    <property type="entry name" value="ATPase_P-type"/>
    <property type="match status" value="2"/>
</dbReference>
<evidence type="ECO:0000256" key="1">
    <source>
        <dbReference type="ARBA" id="ARBA00004141"/>
    </source>
</evidence>
<dbReference type="PROSITE" id="PS00154">
    <property type="entry name" value="ATPASE_E1_E2"/>
    <property type="match status" value="1"/>
</dbReference>
<comment type="subcellular location">
    <subcellularLocation>
        <location evidence="1 13">Membrane</location>
        <topology evidence="1 13">Multi-pass membrane protein</topology>
    </subcellularLocation>
</comment>
<feature type="compositionally biased region" description="Low complexity" evidence="15">
    <location>
        <begin position="15"/>
        <end position="26"/>
    </location>
</feature>
<dbReference type="GeneID" id="37036305"/>
<evidence type="ECO:0000256" key="4">
    <source>
        <dbReference type="ARBA" id="ARBA00022692"/>
    </source>
</evidence>
<dbReference type="InterPro" id="IPR023298">
    <property type="entry name" value="ATPase_P-typ_TM_dom_sf"/>
</dbReference>
<name>A0A316VTR9_9BASI</name>
<dbReference type="PRINTS" id="PR00119">
    <property type="entry name" value="CATATPASE"/>
</dbReference>
<dbReference type="SUPFAM" id="SSF56784">
    <property type="entry name" value="HAD-like"/>
    <property type="match status" value="1"/>
</dbReference>
<dbReference type="InterPro" id="IPR036412">
    <property type="entry name" value="HAD-like_sf"/>
</dbReference>
<evidence type="ECO:0000256" key="8">
    <source>
        <dbReference type="ARBA" id="ARBA00022842"/>
    </source>
</evidence>
<evidence type="ECO:0000256" key="12">
    <source>
        <dbReference type="ARBA" id="ARBA00049360"/>
    </source>
</evidence>
<feature type="transmembrane region" description="Helical" evidence="13">
    <location>
        <begin position="190"/>
        <end position="210"/>
    </location>
</feature>
<evidence type="ECO:0000256" key="6">
    <source>
        <dbReference type="ARBA" id="ARBA00022741"/>
    </source>
</evidence>
<sequence>MVTSNPSDEVKMTEPVSAGSSPSAAVFRFLEPGQPDAIDSLSPVEASDEPRSSPVQPQEQHHRAPAPADADDIALSAQVVLTALEAAKNTEKESQASLGELGGVAHTIAGADVMPGGTDDKQGGRVGERDMKGIEGTSREERLLIPSLIPCDATAAAPQAEAGSKQAIYLPSDDLQLYLTFHCRPLWRRLMWYAMVLLTAGIAWIVAFYAPRLWLKINCSPTLLVGEEQQARARQNGQVWVAVKTAHEPLALVRLKQRSLSEPVLRKHVFTESLRLPPSDVIAHISGLARPRADTGSTSEPRSTLSSLSLLSYRSVTLLLTPVGFVPLGDWRDSNWTSRQAFFAGLASSDGQPGSWRRTMFGLNEIIVETKSWGRLTVDEALHPFYIFSLCSIALWSYDEYQWYALVIGVISIAGIAASVITAKRALQRLQQMSRFECDVRVLRPTSPDSDDKGEGHAQWHIIRSTELLPGDVIDVASTEAKLDMLPCDCVLLESEAISSEAMLTGEAVPVAKSACPTSLLLSVLSSGQPFSKLDKHLLYGGTQIVRSRPGPSSDRSAKALVIQTGFETIKGSLVRQMLFPKPLKHHFYADAFKFIGILALIAFCGFIGSLVYFITIGVDRVEIALRALDLFTICVPPALPAAMSVCTSLAIARLRGAGIFVTSPARINVAGKTSCVVFDKTGTLTEAHLDVLGVRNACRATSATTLELSDLLRTRAELEEDTKQSREQVSLAEALATAHDLNMLDGKTIGEPLEQSMFAWTGATLDDEAAPVELQSGPGDVGQTKTTHALTSDGTVAKVPIVRCVQSHGGGLRAVVRKYAFESGLRRMSVIVKSQSEVGARIFTKGAPEAIRPLCRAESLPRDYEAVLDEYTHKGFRVLALAGKSVTQLSWHHAQSLVRSQAESQLTFLGLLVFENPLKEGTKSALARLHAAGLPTKMCTGDGLLTAIAVARDAEMVKPEAPVFAARLTESGKDSKRRELQGQHDTDVKKFSDNAADVEWYDVNGQHGMLDSYSLRPLDNQLRLLDVGLALTGDTFTTLLQHAARETLERVLVRAQIFARFSPEQKQELVERLQGLQYTVSFVGDGANDVGALKAADVGLSLSEAEASVAAPFTSKDADIGCIDHLIREGRNSLCTSLNLFSWMLIYSLAEFWSVTLLYTVATSFDNAEYLYIDVLIVLPIAIGMANNRPAPQLSRKRPPSRLMSRRVVLSLLSQMVLLILAQATVYLLLHRQHDFYEAPILDPENLELSDQDNTILFKTSTFTYIIAAIIYSWGPPHRQHVWKNWFLSLAIVTITAFNFAFLFINSDGPFFSLFAFHSVPLRFLFVVMGVVLIQGLLAFAVEILLIDRAAAALQPLVESFRRWKLSNRRAKEQQRRRKDDPSQPASDGGEQDAYDVDVDARKAHRRIMASIAAE</sequence>
<evidence type="ECO:0000256" key="3">
    <source>
        <dbReference type="ARBA" id="ARBA00022553"/>
    </source>
</evidence>
<keyword evidence="4 13" id="KW-0812">Transmembrane</keyword>
<dbReference type="NCBIfam" id="TIGR01657">
    <property type="entry name" value="P-ATPase-V"/>
    <property type="match status" value="1"/>
</dbReference>
<dbReference type="Pfam" id="PF00122">
    <property type="entry name" value="E1-E2_ATPase"/>
    <property type="match status" value="1"/>
</dbReference>
<dbReference type="Gene3D" id="3.40.50.1000">
    <property type="entry name" value="HAD superfamily/HAD-like"/>
    <property type="match status" value="2"/>
</dbReference>
<dbReference type="InParanoid" id="A0A316VTR9"/>
<evidence type="ECO:0000256" key="9">
    <source>
        <dbReference type="ARBA" id="ARBA00022967"/>
    </source>
</evidence>
<feature type="transmembrane region" description="Helical" evidence="13">
    <location>
        <begin position="1171"/>
        <end position="1188"/>
    </location>
</feature>
<dbReference type="PANTHER" id="PTHR45630:SF8">
    <property type="entry name" value="CATION-TRANSPORTING ATPASE"/>
    <property type="match status" value="1"/>
</dbReference>
<feature type="region of interest" description="Disordered" evidence="15">
    <location>
        <begin position="1"/>
        <end position="69"/>
    </location>
</feature>
<dbReference type="GO" id="GO:0006874">
    <property type="term" value="P:intracellular calcium ion homeostasis"/>
    <property type="evidence" value="ECO:0007669"/>
    <property type="project" value="TreeGrafter"/>
</dbReference>
<dbReference type="OrthoDB" id="48943at2759"/>
<dbReference type="GO" id="GO:0016020">
    <property type="term" value="C:membrane"/>
    <property type="evidence" value="ECO:0007669"/>
    <property type="project" value="UniProtKB-SubCell"/>
</dbReference>
<feature type="compositionally biased region" description="Basic and acidic residues" evidence="15">
    <location>
        <begin position="1373"/>
        <end position="1383"/>
    </location>
</feature>
<dbReference type="Pfam" id="PF12409">
    <property type="entry name" value="P5-ATPase"/>
    <property type="match status" value="1"/>
</dbReference>
<dbReference type="RefSeq" id="XP_025367960.1">
    <property type="nucleotide sequence ID" value="XM_025514435.1"/>
</dbReference>
<dbReference type="InterPro" id="IPR001757">
    <property type="entry name" value="P_typ_ATPase"/>
</dbReference>
<gene>
    <name evidence="18" type="ORF">IE81DRAFT_325187</name>
</gene>
<feature type="transmembrane region" description="Helical" evidence="13">
    <location>
        <begin position="404"/>
        <end position="423"/>
    </location>
</feature>
<keyword evidence="11 13" id="KW-0472">Membrane</keyword>
<accession>A0A316VTR9</accession>
<feature type="transmembrane region" description="Helical" evidence="13">
    <location>
        <begin position="1326"/>
        <end position="1348"/>
    </location>
</feature>
<dbReference type="InterPro" id="IPR059000">
    <property type="entry name" value="ATPase_P-type_domA"/>
</dbReference>
<dbReference type="SUPFAM" id="SSF81665">
    <property type="entry name" value="Calcium ATPase, transmembrane domain M"/>
    <property type="match status" value="1"/>
</dbReference>
<feature type="transmembrane region" description="Helical" evidence="13">
    <location>
        <begin position="631"/>
        <end position="653"/>
    </location>
</feature>
<dbReference type="InterPro" id="IPR023214">
    <property type="entry name" value="HAD_sf"/>
</dbReference>
<dbReference type="Gene3D" id="3.40.1110.10">
    <property type="entry name" value="Calcium-transporting ATPase, cytoplasmic domain N"/>
    <property type="match status" value="1"/>
</dbReference>
<proteinExistence type="inferred from homology"/>
<organism evidence="18 19">
    <name type="scientific">Ceraceosorus guamensis</name>
    <dbReference type="NCBI Taxonomy" id="1522189"/>
    <lineage>
        <taxon>Eukaryota</taxon>
        <taxon>Fungi</taxon>
        <taxon>Dikarya</taxon>
        <taxon>Basidiomycota</taxon>
        <taxon>Ustilaginomycotina</taxon>
        <taxon>Exobasidiomycetes</taxon>
        <taxon>Ceraceosorales</taxon>
        <taxon>Ceraceosoraceae</taxon>
        <taxon>Ceraceosorus</taxon>
    </lineage>
</organism>
<keyword evidence="14" id="KW-0175">Coiled coil</keyword>
<dbReference type="SFLD" id="SFLDG00002">
    <property type="entry name" value="C1.7:_P-type_atpase_like"/>
    <property type="match status" value="1"/>
</dbReference>
<feature type="region of interest" description="Disordered" evidence="15">
    <location>
        <begin position="1373"/>
        <end position="1399"/>
    </location>
</feature>
<dbReference type="FunFam" id="1.20.1110.10:FF:000023">
    <property type="entry name" value="Cation-transporting ATPase"/>
    <property type="match status" value="1"/>
</dbReference>
<feature type="coiled-coil region" evidence="14">
    <location>
        <begin position="709"/>
        <end position="736"/>
    </location>
</feature>
<feature type="transmembrane region" description="Helical" evidence="13">
    <location>
        <begin position="1257"/>
        <end position="1275"/>
    </location>
</feature>
<feature type="domain" description="P-type ATPase A" evidence="16">
    <location>
        <begin position="459"/>
        <end position="578"/>
    </location>
</feature>
<keyword evidence="19" id="KW-1185">Reference proteome</keyword>
<feature type="domain" description="P5B-type ATPase N-terminal" evidence="17">
    <location>
        <begin position="183"/>
        <end position="270"/>
    </location>
</feature>
<feature type="transmembrane region" description="Helical" evidence="13">
    <location>
        <begin position="1287"/>
        <end position="1306"/>
    </location>
</feature>
<evidence type="ECO:0000313" key="18">
    <source>
        <dbReference type="EMBL" id="PWN40800.1"/>
    </source>
</evidence>
<dbReference type="PANTHER" id="PTHR45630">
    <property type="entry name" value="CATION-TRANSPORTING ATPASE-RELATED"/>
    <property type="match status" value="1"/>
</dbReference>
<dbReference type="SUPFAM" id="SSF81653">
    <property type="entry name" value="Calcium ATPase, transduction domain A"/>
    <property type="match status" value="1"/>
</dbReference>
<dbReference type="InterPro" id="IPR018303">
    <property type="entry name" value="ATPase_P-typ_P_site"/>
</dbReference>
<dbReference type="SFLD" id="SFLDS00003">
    <property type="entry name" value="Haloacid_Dehalogenase"/>
    <property type="match status" value="1"/>
</dbReference>
<dbReference type="EMBL" id="KZ819406">
    <property type="protein sequence ID" value="PWN40800.1"/>
    <property type="molecule type" value="Genomic_DNA"/>
</dbReference>
<dbReference type="GO" id="GO:0046872">
    <property type="term" value="F:metal ion binding"/>
    <property type="evidence" value="ECO:0007669"/>
    <property type="project" value="UniProtKB-UniRule"/>
</dbReference>
<dbReference type="STRING" id="1522189.A0A316VTR9"/>
<feature type="transmembrane region" description="Helical" evidence="13">
    <location>
        <begin position="1139"/>
        <end position="1159"/>
    </location>
</feature>
<dbReference type="GO" id="GO:0016887">
    <property type="term" value="F:ATP hydrolysis activity"/>
    <property type="evidence" value="ECO:0007669"/>
    <property type="project" value="InterPro"/>
</dbReference>
<evidence type="ECO:0000256" key="7">
    <source>
        <dbReference type="ARBA" id="ARBA00022840"/>
    </source>
</evidence>
<keyword evidence="7 13" id="KW-0067">ATP-binding</keyword>
<dbReference type="Gene3D" id="2.70.150.10">
    <property type="entry name" value="Calcium-transporting ATPase, cytoplasmic transduction domain A"/>
    <property type="match status" value="1"/>
</dbReference>
<dbReference type="GO" id="GO:0140358">
    <property type="term" value="F:P-type transmembrane transporter activity"/>
    <property type="evidence" value="ECO:0007669"/>
    <property type="project" value="InterPro"/>
</dbReference>
<dbReference type="InterPro" id="IPR006544">
    <property type="entry name" value="P-type_TPase_V"/>
</dbReference>
<feature type="region of interest" description="Disordered" evidence="15">
    <location>
        <begin position="110"/>
        <end position="130"/>
    </location>
</feature>
<dbReference type="InterPro" id="IPR023299">
    <property type="entry name" value="ATPase_P-typ_cyto_dom_N"/>
</dbReference>